<dbReference type="InterPro" id="IPR011992">
    <property type="entry name" value="EF-hand-dom_pair"/>
</dbReference>
<dbReference type="InterPro" id="IPR028846">
    <property type="entry name" value="Recoverin"/>
</dbReference>
<dbReference type="PROSITE" id="PS50222">
    <property type="entry name" value="EF_HAND_2"/>
    <property type="match status" value="2"/>
</dbReference>
<dbReference type="EMBL" id="KB299905">
    <property type="protein sequence ID" value="ELU07447.1"/>
    <property type="molecule type" value="Genomic_DNA"/>
</dbReference>
<dbReference type="STRING" id="283909.R7UU47"/>
<feature type="domain" description="EF-hand" evidence="7">
    <location>
        <begin position="98"/>
        <end position="133"/>
    </location>
</feature>
<dbReference type="EMBL" id="AMQN01007076">
    <property type="status" value="NOT_ANNOTATED_CDS"/>
    <property type="molecule type" value="Genomic_DNA"/>
</dbReference>
<accession>R7UU47</accession>
<keyword evidence="5" id="KW-0106">Calcium</keyword>
<dbReference type="InterPro" id="IPR018247">
    <property type="entry name" value="EF_Hand_1_Ca_BS"/>
</dbReference>
<keyword evidence="2" id="KW-0519">Myristate</keyword>
<dbReference type="PRINTS" id="PR00450">
    <property type="entry name" value="RECOVERIN"/>
</dbReference>
<protein>
    <recommendedName>
        <fullName evidence="7">EF-hand domain-containing protein</fullName>
    </recommendedName>
</protein>
<dbReference type="Pfam" id="PF13833">
    <property type="entry name" value="EF-hand_8"/>
    <property type="match status" value="1"/>
</dbReference>
<organism evidence="8">
    <name type="scientific">Capitella teleta</name>
    <name type="common">Polychaete worm</name>
    <dbReference type="NCBI Taxonomy" id="283909"/>
    <lineage>
        <taxon>Eukaryota</taxon>
        <taxon>Metazoa</taxon>
        <taxon>Spiralia</taxon>
        <taxon>Lophotrochozoa</taxon>
        <taxon>Annelida</taxon>
        <taxon>Polychaeta</taxon>
        <taxon>Sedentaria</taxon>
        <taxon>Scolecida</taxon>
        <taxon>Capitellidae</taxon>
        <taxon>Capitella</taxon>
    </lineage>
</organism>
<evidence type="ECO:0000256" key="3">
    <source>
        <dbReference type="ARBA" id="ARBA00022723"/>
    </source>
</evidence>
<feature type="domain" description="EF-hand" evidence="7">
    <location>
        <begin position="62"/>
        <end position="97"/>
    </location>
</feature>
<evidence type="ECO:0000256" key="5">
    <source>
        <dbReference type="ARBA" id="ARBA00022837"/>
    </source>
</evidence>
<dbReference type="EnsemblMetazoa" id="CapteT226463">
    <property type="protein sequence ID" value="CapteP226463"/>
    <property type="gene ID" value="CapteG226463"/>
</dbReference>
<evidence type="ECO:0000256" key="4">
    <source>
        <dbReference type="ARBA" id="ARBA00022737"/>
    </source>
</evidence>
<dbReference type="PANTHER" id="PTHR23055:SF178">
    <property type="entry name" value="NEUROCALCIN HOMOLOG"/>
    <property type="match status" value="1"/>
</dbReference>
<dbReference type="PANTHER" id="PTHR23055">
    <property type="entry name" value="CALCIUM BINDING PROTEINS"/>
    <property type="match status" value="1"/>
</dbReference>
<comment type="similarity">
    <text evidence="1">Belongs to the recoverin family.</text>
</comment>
<evidence type="ECO:0000313" key="8">
    <source>
        <dbReference type="EMBL" id="ELU07447.1"/>
    </source>
</evidence>
<dbReference type="GO" id="GO:0005509">
    <property type="term" value="F:calcium ion binding"/>
    <property type="evidence" value="ECO:0007669"/>
    <property type="project" value="InterPro"/>
</dbReference>
<reference evidence="9" key="3">
    <citation type="submission" date="2015-06" db="UniProtKB">
        <authorList>
            <consortium name="EnsemblMetazoa"/>
        </authorList>
    </citation>
    <scope>IDENTIFICATION</scope>
</reference>
<dbReference type="SUPFAM" id="SSF47473">
    <property type="entry name" value="EF-hand"/>
    <property type="match status" value="1"/>
</dbReference>
<name>R7UU47_CAPTE</name>
<dbReference type="PROSITE" id="PS00018">
    <property type="entry name" value="EF_HAND_1"/>
    <property type="match status" value="2"/>
</dbReference>
<dbReference type="HOGENOM" id="CLU_072366_1_0_1"/>
<evidence type="ECO:0000256" key="1">
    <source>
        <dbReference type="ARBA" id="ARBA00006049"/>
    </source>
</evidence>
<keyword evidence="10" id="KW-1185">Reference proteome</keyword>
<dbReference type="CDD" id="cd00051">
    <property type="entry name" value="EFh"/>
    <property type="match status" value="2"/>
</dbReference>
<dbReference type="SMART" id="SM00054">
    <property type="entry name" value="EFh"/>
    <property type="match status" value="3"/>
</dbReference>
<reference evidence="10" key="1">
    <citation type="submission" date="2012-12" db="EMBL/GenBank/DDBJ databases">
        <authorList>
            <person name="Hellsten U."/>
            <person name="Grimwood J."/>
            <person name="Chapman J.A."/>
            <person name="Shapiro H."/>
            <person name="Aerts A."/>
            <person name="Otillar R.P."/>
            <person name="Terry A.Y."/>
            <person name="Boore J.L."/>
            <person name="Simakov O."/>
            <person name="Marletaz F."/>
            <person name="Cho S.-J."/>
            <person name="Edsinger-Gonzales E."/>
            <person name="Havlak P."/>
            <person name="Kuo D.-H."/>
            <person name="Larsson T."/>
            <person name="Lv J."/>
            <person name="Arendt D."/>
            <person name="Savage R."/>
            <person name="Osoegawa K."/>
            <person name="de Jong P."/>
            <person name="Lindberg D.R."/>
            <person name="Seaver E.C."/>
            <person name="Weisblat D.A."/>
            <person name="Putnam N.H."/>
            <person name="Grigoriev I.V."/>
            <person name="Rokhsar D.S."/>
        </authorList>
    </citation>
    <scope>NUCLEOTIDE SEQUENCE</scope>
    <source>
        <strain evidence="10">I ESC-2004</strain>
    </source>
</reference>
<evidence type="ECO:0000256" key="2">
    <source>
        <dbReference type="ARBA" id="ARBA00022707"/>
    </source>
</evidence>
<dbReference type="Proteomes" id="UP000014760">
    <property type="component" value="Unassembled WGS sequence"/>
</dbReference>
<keyword evidence="3" id="KW-0479">Metal-binding</keyword>
<dbReference type="Gene3D" id="1.10.238.10">
    <property type="entry name" value="EF-hand"/>
    <property type="match status" value="1"/>
</dbReference>
<keyword evidence="4" id="KW-0677">Repeat</keyword>
<evidence type="ECO:0000313" key="9">
    <source>
        <dbReference type="EnsemblMetazoa" id="CapteP226463"/>
    </source>
</evidence>
<dbReference type="OMA" id="VDEKINW"/>
<keyword evidence="6" id="KW-0449">Lipoprotein</keyword>
<evidence type="ECO:0000259" key="7">
    <source>
        <dbReference type="PROSITE" id="PS50222"/>
    </source>
</evidence>
<dbReference type="Pfam" id="PF13499">
    <property type="entry name" value="EF-hand_7"/>
    <property type="match status" value="1"/>
</dbReference>
<evidence type="ECO:0000313" key="10">
    <source>
        <dbReference type="Proteomes" id="UP000014760"/>
    </source>
</evidence>
<dbReference type="AlphaFoldDB" id="R7UU47"/>
<sequence>MGNQATALRPEALTDLEDSTSLSAEEIRRFYKEFMKDCPSGRMTMSLDDFQKVYARIFPEGDAKKFASHVFKHLDGDASGRIDFREFIQAISVQMKGSTEQKLQWVFDLYDLDGTGFIEKNELLEMVNSQYRLKGSTISPDENMTPDQIVDYILEKADDNKDEKLSRDEFTKGAMQSRTIQRLLSGTLEATRSPFKS</sequence>
<dbReference type="FunFam" id="1.10.238.10:FF:000009">
    <property type="entry name" value="Visinin-like protein 1"/>
    <property type="match status" value="1"/>
</dbReference>
<evidence type="ECO:0000256" key="6">
    <source>
        <dbReference type="ARBA" id="ARBA00023288"/>
    </source>
</evidence>
<proteinExistence type="inferred from homology"/>
<reference evidence="8 10" key="2">
    <citation type="journal article" date="2013" name="Nature">
        <title>Insights into bilaterian evolution from three spiralian genomes.</title>
        <authorList>
            <person name="Simakov O."/>
            <person name="Marletaz F."/>
            <person name="Cho S.J."/>
            <person name="Edsinger-Gonzales E."/>
            <person name="Havlak P."/>
            <person name="Hellsten U."/>
            <person name="Kuo D.H."/>
            <person name="Larsson T."/>
            <person name="Lv J."/>
            <person name="Arendt D."/>
            <person name="Savage R."/>
            <person name="Osoegawa K."/>
            <person name="de Jong P."/>
            <person name="Grimwood J."/>
            <person name="Chapman J.A."/>
            <person name="Shapiro H."/>
            <person name="Aerts A."/>
            <person name="Otillar R.P."/>
            <person name="Terry A.Y."/>
            <person name="Boore J.L."/>
            <person name="Grigoriev I.V."/>
            <person name="Lindberg D.R."/>
            <person name="Seaver E.C."/>
            <person name="Weisblat D.A."/>
            <person name="Putnam N.H."/>
            <person name="Rokhsar D.S."/>
        </authorList>
    </citation>
    <scope>NUCLEOTIDE SEQUENCE</scope>
    <source>
        <strain evidence="8 10">I ESC-2004</strain>
    </source>
</reference>
<dbReference type="OrthoDB" id="191686at2759"/>
<dbReference type="InterPro" id="IPR002048">
    <property type="entry name" value="EF_hand_dom"/>
</dbReference>
<gene>
    <name evidence="8" type="ORF">CAPTEDRAFT_226463</name>
</gene>